<dbReference type="SUPFAM" id="SSF48150">
    <property type="entry name" value="DNA-glycosylase"/>
    <property type="match status" value="1"/>
</dbReference>
<keyword evidence="11" id="KW-0408">Iron</keyword>
<keyword evidence="8" id="KW-0479">Metal-binding</keyword>
<evidence type="ECO:0000256" key="6">
    <source>
        <dbReference type="ARBA" id="ARBA00022023"/>
    </source>
</evidence>
<dbReference type="EMBL" id="QGHD01000002">
    <property type="protein sequence ID" value="PWL03906.1"/>
    <property type="molecule type" value="Genomic_DNA"/>
</dbReference>
<keyword evidence="13" id="KW-0234">DNA repair</keyword>
<comment type="function">
    <text evidence="3">Adenine glycosylase active on G-A mispairs. MutY also corrects error-prone DNA synthesis past GO lesions which are due to the oxidatively damaged form of guanine: 7,8-dihydro-8-oxoguanine (8-oxo-dGTP).</text>
</comment>
<dbReference type="SMART" id="SM00525">
    <property type="entry name" value="FES"/>
    <property type="match status" value="1"/>
</dbReference>
<evidence type="ECO:0000256" key="1">
    <source>
        <dbReference type="ARBA" id="ARBA00000843"/>
    </source>
</evidence>
<evidence type="ECO:0000256" key="12">
    <source>
        <dbReference type="ARBA" id="ARBA00023014"/>
    </source>
</evidence>
<feature type="domain" description="HhH-GPD" evidence="15">
    <location>
        <begin position="16"/>
        <end position="167"/>
    </location>
</feature>
<dbReference type="InterPro" id="IPR044298">
    <property type="entry name" value="MIG/MutY"/>
</dbReference>
<comment type="catalytic activity">
    <reaction evidence="1">
        <text>Hydrolyzes free adenine bases from 7,8-dihydro-8-oxoguanine:adenine mismatched double-stranded DNA, leaving an apurinic site.</text>
        <dbReference type="EC" id="3.2.2.31"/>
    </reaction>
</comment>
<dbReference type="Gene3D" id="1.10.1670.10">
    <property type="entry name" value="Helix-hairpin-Helix base-excision DNA repair enzymes (C-terminal)"/>
    <property type="match status" value="1"/>
</dbReference>
<keyword evidence="10" id="KW-0378">Hydrolase</keyword>
<dbReference type="InterPro" id="IPR003265">
    <property type="entry name" value="HhH-GPD_domain"/>
</dbReference>
<dbReference type="CDD" id="cd00056">
    <property type="entry name" value="ENDO3c"/>
    <property type="match status" value="1"/>
</dbReference>
<accession>A0ABX5LS84</accession>
<evidence type="ECO:0000313" key="17">
    <source>
        <dbReference type="Proteomes" id="UP000245523"/>
    </source>
</evidence>
<dbReference type="Proteomes" id="UP000245523">
    <property type="component" value="Unassembled WGS sequence"/>
</dbReference>
<reference evidence="16 17" key="1">
    <citation type="submission" date="2018-05" db="EMBL/GenBank/DDBJ databases">
        <title>Animal gut microbial communities from fecal samples from Wisconsin, USA.</title>
        <authorList>
            <person name="Neumann A."/>
        </authorList>
    </citation>
    <scope>NUCLEOTIDE SEQUENCE [LARGE SCALE GENOMIC DNA]</scope>
    <source>
        <strain evidence="16 17">UWS4</strain>
    </source>
</reference>
<dbReference type="InterPro" id="IPR011257">
    <property type="entry name" value="DNA_glycosylase"/>
</dbReference>
<evidence type="ECO:0000256" key="11">
    <source>
        <dbReference type="ARBA" id="ARBA00023004"/>
    </source>
</evidence>
<dbReference type="Pfam" id="PF00633">
    <property type="entry name" value="HHH"/>
    <property type="match status" value="1"/>
</dbReference>
<dbReference type="InterPro" id="IPR003651">
    <property type="entry name" value="Endonuclease3_FeS-loop_motif"/>
</dbReference>
<dbReference type="Gene3D" id="3.90.79.10">
    <property type="entry name" value="Nucleoside Triphosphate Pyrophosphohydrolase"/>
    <property type="match status" value="1"/>
</dbReference>
<organism evidence="16 17">
    <name type="scientific">Hallerella porci</name>
    <dbReference type="NCBI Taxonomy" id="1945871"/>
    <lineage>
        <taxon>Bacteria</taxon>
        <taxon>Pseudomonadati</taxon>
        <taxon>Fibrobacterota</taxon>
        <taxon>Fibrobacteria</taxon>
        <taxon>Fibrobacterales</taxon>
        <taxon>Fibrobacteraceae</taxon>
        <taxon>Hallerella</taxon>
    </lineage>
</organism>
<keyword evidence="9" id="KW-0227">DNA damage</keyword>
<evidence type="ECO:0000256" key="2">
    <source>
        <dbReference type="ARBA" id="ARBA00001966"/>
    </source>
</evidence>
<dbReference type="PANTHER" id="PTHR42944:SF1">
    <property type="entry name" value="ADENINE DNA GLYCOSYLASE"/>
    <property type="match status" value="1"/>
</dbReference>
<dbReference type="PANTHER" id="PTHR42944">
    <property type="entry name" value="ADENINE DNA GLYCOSYLASE"/>
    <property type="match status" value="1"/>
</dbReference>
<evidence type="ECO:0000256" key="14">
    <source>
        <dbReference type="ARBA" id="ARBA00023295"/>
    </source>
</evidence>
<dbReference type="Pfam" id="PF00730">
    <property type="entry name" value="HhH-GPD"/>
    <property type="match status" value="1"/>
</dbReference>
<evidence type="ECO:0000259" key="15">
    <source>
        <dbReference type="SMART" id="SM00478"/>
    </source>
</evidence>
<keyword evidence="12" id="KW-0411">Iron-sulfur</keyword>
<evidence type="ECO:0000256" key="10">
    <source>
        <dbReference type="ARBA" id="ARBA00022801"/>
    </source>
</evidence>
<comment type="cofactor">
    <cofactor evidence="2">
        <name>[4Fe-4S] cluster</name>
        <dbReference type="ChEBI" id="CHEBI:49883"/>
    </cofactor>
</comment>
<dbReference type="EC" id="3.2.2.31" evidence="5"/>
<evidence type="ECO:0000256" key="3">
    <source>
        <dbReference type="ARBA" id="ARBA00002933"/>
    </source>
</evidence>
<evidence type="ECO:0000256" key="5">
    <source>
        <dbReference type="ARBA" id="ARBA00012045"/>
    </source>
</evidence>
<evidence type="ECO:0000256" key="4">
    <source>
        <dbReference type="ARBA" id="ARBA00008343"/>
    </source>
</evidence>
<evidence type="ECO:0000313" key="16">
    <source>
        <dbReference type="EMBL" id="PWL03906.1"/>
    </source>
</evidence>
<proteinExistence type="inferred from homology"/>
<comment type="caution">
    <text evidence="16">The sequence shown here is derived from an EMBL/GenBank/DDBJ whole genome shotgun (WGS) entry which is preliminary data.</text>
</comment>
<dbReference type="SMART" id="SM00478">
    <property type="entry name" value="ENDO3c"/>
    <property type="match status" value="1"/>
</dbReference>
<dbReference type="PROSITE" id="PS01155">
    <property type="entry name" value="ENDONUCLEASE_III_2"/>
    <property type="match status" value="1"/>
</dbReference>
<evidence type="ECO:0000256" key="8">
    <source>
        <dbReference type="ARBA" id="ARBA00022723"/>
    </source>
</evidence>
<keyword evidence="14" id="KW-0326">Glycosidase</keyword>
<sequence>MRIKRDPYAVWISETMLQQTQVSAVKEAFEKWMHDFPTVKILAEASEENVLIHWQGLGYYSRAKNIHKTAKIIAQNGENFPETRKELEALPGIGAYTAGAILSLAFHQNESILDGNLVRIFARLNLFSFLPDAGKTEKKSFWDEARKWATIQNAFLTNEALMELGRKICKKSNPDCKNCPLQKICRAAIENRQEEFPVKKKMQYESWLGFALVVSDSHENFLLQNSPDSPFFKNQWTFPLFENADIFRENFPGIIENIIPPETIQHIAWGKSFEHSITRYKIRCRILQVQVKSRKDLSGEWISKKDISKKIVSSFGKKILSSLEFSSRI</sequence>
<evidence type="ECO:0000256" key="7">
    <source>
        <dbReference type="ARBA" id="ARBA00022485"/>
    </source>
</evidence>
<dbReference type="InterPro" id="IPR023170">
    <property type="entry name" value="HhH_base_excis_C"/>
</dbReference>
<dbReference type="Gene3D" id="1.10.340.30">
    <property type="entry name" value="Hypothetical protein, domain 2"/>
    <property type="match status" value="1"/>
</dbReference>
<name>A0ABX5LS84_9BACT</name>
<comment type="similarity">
    <text evidence="4">Belongs to the Nth/MutY family.</text>
</comment>
<keyword evidence="17" id="KW-1185">Reference proteome</keyword>
<gene>
    <name evidence="16" type="ORF">B0H50_10278</name>
</gene>
<evidence type="ECO:0000256" key="9">
    <source>
        <dbReference type="ARBA" id="ARBA00022763"/>
    </source>
</evidence>
<dbReference type="RefSeq" id="WP_109587166.1">
    <property type="nucleotide sequence ID" value="NZ_QGHD01000002.1"/>
</dbReference>
<keyword evidence="7" id="KW-0004">4Fe-4S</keyword>
<dbReference type="InterPro" id="IPR000445">
    <property type="entry name" value="HhH_motif"/>
</dbReference>
<evidence type="ECO:0000256" key="13">
    <source>
        <dbReference type="ARBA" id="ARBA00023204"/>
    </source>
</evidence>
<dbReference type="InterPro" id="IPR004036">
    <property type="entry name" value="Endonuclease-III-like_CS2"/>
</dbReference>
<protein>
    <recommendedName>
        <fullName evidence="6">Adenine DNA glycosylase</fullName>
        <ecNumber evidence="5">3.2.2.31</ecNumber>
    </recommendedName>
</protein>